<name>A0ABU7FRG1_9ACTN</name>
<sequence length="469" mass="47101">MAAATTPTASEVANVDPTGPGAPAIYDASGYNCGDDASPVAYQVGVQASFTLASDASGESTASYLYQLNGTAPVSVASTGPSTPISITPTQGANVLTVTAVSAGGNIGDTTNCVLTASPAAIADYGDLTGDGIPDLTVVGAQAGLPSGLWLAHGTADGQLNTSITDMGVQGTGANSEGAPSDWDGTQAITGHFNTGAGFNDVLDYNPATGRGTVLYGSGDGSPLLPYSGYEANVISTTFINTTGDKATSIANGGDLYHVLNGEPATGYPDLLVIVGGQLWDEPSLPIPGGFVGIDNALPLTGTNPTGSGDWADWSITSSLVDGLPALFARNTSTGALYYYTPQQLQDLAYGNTVTPLQIASSGYNSATLPVLQAADLNEDGTPDLRTVSSNGKSTTRIFDATAGSLTAKRPQSLVPPATPVCLRGIGPKASRCGNQCAPRCSASSLPPGILPALDGRGFRAVAGRATAR</sequence>
<gene>
    <name evidence="1" type="ORF">VXC91_33375</name>
</gene>
<dbReference type="InterPro" id="IPR028994">
    <property type="entry name" value="Integrin_alpha_N"/>
</dbReference>
<keyword evidence="2" id="KW-1185">Reference proteome</keyword>
<organism evidence="1 2">
    <name type="scientific">Streptomyces chiangmaiensis</name>
    <dbReference type="NCBI Taxonomy" id="766497"/>
    <lineage>
        <taxon>Bacteria</taxon>
        <taxon>Bacillati</taxon>
        <taxon>Actinomycetota</taxon>
        <taxon>Actinomycetes</taxon>
        <taxon>Kitasatosporales</taxon>
        <taxon>Streptomycetaceae</taxon>
        <taxon>Streptomyces</taxon>
    </lineage>
</organism>
<comment type="caution">
    <text evidence="1">The sequence shown here is derived from an EMBL/GenBank/DDBJ whole genome shotgun (WGS) entry which is preliminary data.</text>
</comment>
<evidence type="ECO:0000313" key="1">
    <source>
        <dbReference type="EMBL" id="MED7826706.1"/>
    </source>
</evidence>
<dbReference type="Proteomes" id="UP001333996">
    <property type="component" value="Unassembled WGS sequence"/>
</dbReference>
<reference evidence="1" key="1">
    <citation type="submission" date="2024-01" db="EMBL/GenBank/DDBJ databases">
        <title>First draft genome sequence data of TA4-1, the type strain of Gram-positive actinobacterium Streptomyces chiangmaiensis.</title>
        <authorList>
            <person name="Yasawong M."/>
            <person name="Nantapong N."/>
        </authorList>
    </citation>
    <scope>NUCLEOTIDE SEQUENCE</scope>
    <source>
        <strain evidence="1">TA4-1</strain>
    </source>
</reference>
<dbReference type="RefSeq" id="WP_329511099.1">
    <property type="nucleotide sequence ID" value="NZ_BAAAYZ010000093.1"/>
</dbReference>
<accession>A0ABU7FRG1</accession>
<dbReference type="SUPFAM" id="SSF69318">
    <property type="entry name" value="Integrin alpha N-terminal domain"/>
    <property type="match status" value="1"/>
</dbReference>
<protein>
    <recommendedName>
        <fullName evidence="3">VCBS repeat-containing protein</fullName>
    </recommendedName>
</protein>
<dbReference type="EMBL" id="JAYWVC010000174">
    <property type="protein sequence ID" value="MED7826706.1"/>
    <property type="molecule type" value="Genomic_DNA"/>
</dbReference>
<evidence type="ECO:0008006" key="3">
    <source>
        <dbReference type="Google" id="ProtNLM"/>
    </source>
</evidence>
<proteinExistence type="predicted"/>
<evidence type="ECO:0000313" key="2">
    <source>
        <dbReference type="Proteomes" id="UP001333996"/>
    </source>
</evidence>